<dbReference type="Pfam" id="PF03564">
    <property type="entry name" value="DUF1759"/>
    <property type="match status" value="1"/>
</dbReference>
<dbReference type="EMBL" id="JANEYF010003737">
    <property type="protein sequence ID" value="KAJ8934283.1"/>
    <property type="molecule type" value="Genomic_DNA"/>
</dbReference>
<sequence>MASEEVLKQRKNAKATISRIGNFLEAKKDQKLDILQYKTREEALEKAFEKFCEAQDEIDNISSSPKEAAERISLEERYYDILTNLKRLAQSRAEQNGSNVQNINPSTVATKMPEIVIEKFTGEPLKLVETLSLTSANLQVAIKILTERYENKLATIYSHIKGLVELPSITKSNPTNPREFVVSIKQNTESLKNLQVPVESWNLILVYILSQKLDFHTRKAYELERGPAQLPTLENFLKFVEKRCLATENLSSPEIKRKAAHFATSNSDIRSDNNATKIQNACTYCKAYDHDIYRCSKFKDLTVFQRKQFVFNKRLCFKCFLKHPVDQCRWKNCPICGQSHHSLLHSQGHSKPMFNNNQNGNNFHSQNKVYLNQPQGQGSAGSAGPSQSCVNHSQHVLIATAMVLIPDSNGKIITAKAILDNGSQTSLVTSDLVKKLNFCSYTKNVQVSGVSGKKSMCNQMVVFDIISQYKVEKMQLHGYADASLKAYGACLYLRVLYENVTVSSRLICSKSRVSPLRTVSLPRLELCACLLLAKLTHKILGIFKNSLTVESVNLWTDSQICLCWINSHPRDSLSAYPEKELLDVPDNRLSIWQKCVKIQQTFWKSWSVEYLNRLQNKPKWLSPSKNLIVNQVVLLKEDNTLPLRWPLARIVETIPGAGGKVRVVKLRTKDGIFTRPIAKICPLHDERTLEEVRKIVEHIDSD</sequence>
<dbReference type="InterPro" id="IPR008042">
    <property type="entry name" value="Retrotrans_Pao"/>
</dbReference>
<dbReference type="Proteomes" id="UP001162156">
    <property type="component" value="Unassembled WGS sequence"/>
</dbReference>
<feature type="domain" description="DUF5641" evidence="1">
    <location>
        <begin position="591"/>
        <end position="683"/>
    </location>
</feature>
<dbReference type="AlphaFoldDB" id="A0AAV8X6W8"/>
<proteinExistence type="predicted"/>
<name>A0AAV8X6W8_9CUCU</name>
<accession>A0AAV8X6W8</accession>
<keyword evidence="3" id="KW-1185">Reference proteome</keyword>
<dbReference type="InterPro" id="IPR005312">
    <property type="entry name" value="DUF1759"/>
</dbReference>
<dbReference type="Pfam" id="PF05380">
    <property type="entry name" value="Peptidase_A17"/>
    <property type="match status" value="1"/>
</dbReference>
<evidence type="ECO:0000313" key="3">
    <source>
        <dbReference type="Proteomes" id="UP001162156"/>
    </source>
</evidence>
<comment type="caution">
    <text evidence="2">The sequence shown here is derived from an EMBL/GenBank/DDBJ whole genome shotgun (WGS) entry which is preliminary data.</text>
</comment>
<evidence type="ECO:0000313" key="2">
    <source>
        <dbReference type="EMBL" id="KAJ8934283.1"/>
    </source>
</evidence>
<reference evidence="2" key="1">
    <citation type="journal article" date="2023" name="Insect Mol. Biol.">
        <title>Genome sequencing provides insights into the evolution of gene families encoding plant cell wall-degrading enzymes in longhorned beetles.</title>
        <authorList>
            <person name="Shin N.R."/>
            <person name="Okamura Y."/>
            <person name="Kirsch R."/>
            <person name="Pauchet Y."/>
        </authorList>
    </citation>
    <scope>NUCLEOTIDE SEQUENCE</scope>
    <source>
        <strain evidence="2">RBIC_L_NR</strain>
    </source>
</reference>
<evidence type="ECO:0000259" key="1">
    <source>
        <dbReference type="Pfam" id="PF18701"/>
    </source>
</evidence>
<organism evidence="2 3">
    <name type="scientific">Rhamnusium bicolor</name>
    <dbReference type="NCBI Taxonomy" id="1586634"/>
    <lineage>
        <taxon>Eukaryota</taxon>
        <taxon>Metazoa</taxon>
        <taxon>Ecdysozoa</taxon>
        <taxon>Arthropoda</taxon>
        <taxon>Hexapoda</taxon>
        <taxon>Insecta</taxon>
        <taxon>Pterygota</taxon>
        <taxon>Neoptera</taxon>
        <taxon>Endopterygota</taxon>
        <taxon>Coleoptera</taxon>
        <taxon>Polyphaga</taxon>
        <taxon>Cucujiformia</taxon>
        <taxon>Chrysomeloidea</taxon>
        <taxon>Cerambycidae</taxon>
        <taxon>Lepturinae</taxon>
        <taxon>Rhagiini</taxon>
        <taxon>Rhamnusium</taxon>
    </lineage>
</organism>
<dbReference type="PANTHER" id="PTHR47331:SF1">
    <property type="entry name" value="GAG-LIKE PROTEIN"/>
    <property type="match status" value="1"/>
</dbReference>
<protein>
    <recommendedName>
        <fullName evidence="1">DUF5641 domain-containing protein</fullName>
    </recommendedName>
</protein>
<dbReference type="InterPro" id="IPR040676">
    <property type="entry name" value="DUF5641"/>
</dbReference>
<dbReference type="PANTHER" id="PTHR47331">
    <property type="entry name" value="PHD-TYPE DOMAIN-CONTAINING PROTEIN"/>
    <property type="match status" value="1"/>
</dbReference>
<dbReference type="Pfam" id="PF18701">
    <property type="entry name" value="DUF5641"/>
    <property type="match status" value="1"/>
</dbReference>
<gene>
    <name evidence="2" type="ORF">NQ314_013469</name>
</gene>